<evidence type="ECO:0000259" key="4">
    <source>
        <dbReference type="SMART" id="SM00906"/>
    </source>
</evidence>
<organism evidence="5 6">
    <name type="scientific">Fusarium austroafricanum</name>
    <dbReference type="NCBI Taxonomy" id="2364996"/>
    <lineage>
        <taxon>Eukaryota</taxon>
        <taxon>Fungi</taxon>
        <taxon>Dikarya</taxon>
        <taxon>Ascomycota</taxon>
        <taxon>Pezizomycotina</taxon>
        <taxon>Sordariomycetes</taxon>
        <taxon>Hypocreomycetidae</taxon>
        <taxon>Hypocreales</taxon>
        <taxon>Nectriaceae</taxon>
        <taxon>Fusarium</taxon>
        <taxon>Fusarium concolor species complex</taxon>
    </lineage>
</organism>
<dbReference type="OrthoDB" id="103819at2759"/>
<evidence type="ECO:0000256" key="1">
    <source>
        <dbReference type="ARBA" id="ARBA00023242"/>
    </source>
</evidence>
<feature type="region of interest" description="Disordered" evidence="2">
    <location>
        <begin position="135"/>
        <end position="164"/>
    </location>
</feature>
<dbReference type="Proteomes" id="UP000605986">
    <property type="component" value="Unassembled WGS sequence"/>
</dbReference>
<dbReference type="PANTHER" id="PTHR46910">
    <property type="entry name" value="TRANSCRIPTION FACTOR PDR1"/>
    <property type="match status" value="1"/>
</dbReference>
<evidence type="ECO:0000256" key="2">
    <source>
        <dbReference type="SAM" id="MobiDB-lite"/>
    </source>
</evidence>
<proteinExistence type="predicted"/>
<name>A0A8H4KWS3_9HYPO</name>
<accession>A0A8H4KWS3</accession>
<keyword evidence="3" id="KW-0732">Signal</keyword>
<evidence type="ECO:0000313" key="5">
    <source>
        <dbReference type="EMBL" id="KAF4457617.1"/>
    </source>
</evidence>
<feature type="chain" id="PRO_5034500510" description="Xylanolytic transcriptional activator regulatory domain-containing protein" evidence="3">
    <location>
        <begin position="18"/>
        <end position="816"/>
    </location>
</feature>
<feature type="signal peptide" evidence="3">
    <location>
        <begin position="1"/>
        <end position="17"/>
    </location>
</feature>
<dbReference type="Pfam" id="PF04082">
    <property type="entry name" value="Fungal_trans"/>
    <property type="match status" value="1"/>
</dbReference>
<dbReference type="PANTHER" id="PTHR46910:SF5">
    <property type="entry name" value="ZN(II)2CYS6 TRANSCRIPTION FACTOR (EUROFUNG)"/>
    <property type="match status" value="1"/>
</dbReference>
<dbReference type="InterPro" id="IPR050987">
    <property type="entry name" value="AtrR-like"/>
</dbReference>
<feature type="region of interest" description="Disordered" evidence="2">
    <location>
        <begin position="70"/>
        <end position="90"/>
    </location>
</feature>
<evidence type="ECO:0000313" key="6">
    <source>
        <dbReference type="Proteomes" id="UP000605986"/>
    </source>
</evidence>
<dbReference type="EMBL" id="JAADJG010000021">
    <property type="protein sequence ID" value="KAF4457617.1"/>
    <property type="molecule type" value="Genomic_DNA"/>
</dbReference>
<dbReference type="InterPro" id="IPR007219">
    <property type="entry name" value="XnlR_reg_dom"/>
</dbReference>
<dbReference type="AlphaFoldDB" id="A0A8H4KWS3"/>
<dbReference type="GO" id="GO:0008270">
    <property type="term" value="F:zinc ion binding"/>
    <property type="evidence" value="ECO:0007669"/>
    <property type="project" value="InterPro"/>
</dbReference>
<feature type="compositionally biased region" description="Polar residues" evidence="2">
    <location>
        <begin position="142"/>
        <end position="155"/>
    </location>
</feature>
<sequence length="816" mass="89547">MRFNLLVLTVVLGSASAGPCRPSSASSALESTVETSLTSGFETTTLVDVTTTSTEQPVDVTTTAVPTTKTTSMIESTTESTAAATSTTVPPPTCNAPAGLQCCGSTGHPNDGPVSLLLGLLGIVVKDTNTLIGLTSPPERVGSQSTNSPVTNAVNGSGFKPRAKRQHALVSNDYDSKLDAISRKLDRISLAVDSITTPSQQQGGSSAAHTAFSSRVTPISHANSPSNNAPARKEADSELVADVTLTTQATFATDFLQQVVDNNQPSHTLPEIKTSLDTLRRILTDKDVSADEPRLVDTQGVLSPQNQGGFQLPPINLAMMAIQRLRESTKLKFLWRAEFHSIAQFAEYLMTVYFGKPTLADLIITHVGLQSLLFECGDLEPEEGLKNEFKSQAMLCRQNLETILAGLPFNLPCSPDYLLALFMAATYHLYHCRISMSWNCLAAAAQMCQILGFTRDVLQRAETREARQRRAKLVWCIHMFDKMLALRLSRPALIREGEISINFESLEADASDGPTPIVAKWAHFVDLQGRIYDTLYCPRALLQSDAQREACARQLAVDMETLFHTKSTAEEHLFESIRTSFGDVQSELCRRADQVAYQSMRCLVFRAIKPSSSTSSAFCEECLAAAKDGLEQHRLCMSLLEVVEASIFEFYVHWGLMSVPLVPFMVLFCHAIETCDPVHLTPLASVVETIDRIPPELPSVYRKQLRLFKVMYEVACKYLSSRPSNPPVHASGRIPDTPFEMLYVEAGIPFPSHLNMQANMPGFQSSTHHATGMDLGGFTEPGQQMMGDGTLNHSMDLGNWFEQNQEIFMMLDNDLQ</sequence>
<dbReference type="SMART" id="SM00906">
    <property type="entry name" value="Fungal_trans"/>
    <property type="match status" value="1"/>
</dbReference>
<evidence type="ECO:0000256" key="3">
    <source>
        <dbReference type="SAM" id="SignalP"/>
    </source>
</evidence>
<reference evidence="5" key="1">
    <citation type="submission" date="2020-01" db="EMBL/GenBank/DDBJ databases">
        <title>Identification and distribution of gene clusters putatively required for synthesis of sphingolipid metabolism inhibitors in phylogenetically diverse species of the filamentous fungus Fusarium.</title>
        <authorList>
            <person name="Kim H.-S."/>
            <person name="Busman M."/>
            <person name="Brown D.W."/>
            <person name="Divon H."/>
            <person name="Uhlig S."/>
            <person name="Proctor R.H."/>
        </authorList>
    </citation>
    <scope>NUCLEOTIDE SEQUENCE</scope>
    <source>
        <strain evidence="5">NRRL 53441</strain>
    </source>
</reference>
<comment type="caution">
    <text evidence="5">The sequence shown here is derived from an EMBL/GenBank/DDBJ whole genome shotgun (WGS) entry which is preliminary data.</text>
</comment>
<dbReference type="CDD" id="cd23507">
    <property type="entry name" value="hydrophobin_I"/>
    <property type="match status" value="1"/>
</dbReference>
<dbReference type="GO" id="GO:0003700">
    <property type="term" value="F:DNA-binding transcription factor activity"/>
    <property type="evidence" value="ECO:0007669"/>
    <property type="project" value="InterPro"/>
</dbReference>
<gene>
    <name evidence="5" type="ORF">F53441_490</name>
</gene>
<feature type="compositionally biased region" description="Low complexity" evidence="2">
    <location>
        <begin position="70"/>
        <end position="88"/>
    </location>
</feature>
<dbReference type="GO" id="GO:0006351">
    <property type="term" value="P:DNA-templated transcription"/>
    <property type="evidence" value="ECO:0007669"/>
    <property type="project" value="InterPro"/>
</dbReference>
<feature type="domain" description="Xylanolytic transcriptional activator regulatory" evidence="4">
    <location>
        <begin position="437"/>
        <end position="510"/>
    </location>
</feature>
<keyword evidence="6" id="KW-1185">Reference proteome</keyword>
<dbReference type="GO" id="GO:0003677">
    <property type="term" value="F:DNA binding"/>
    <property type="evidence" value="ECO:0007669"/>
    <property type="project" value="InterPro"/>
</dbReference>
<dbReference type="CDD" id="cd12148">
    <property type="entry name" value="fungal_TF_MHR"/>
    <property type="match status" value="1"/>
</dbReference>
<protein>
    <recommendedName>
        <fullName evidence="4">Xylanolytic transcriptional activator regulatory domain-containing protein</fullName>
    </recommendedName>
</protein>
<keyword evidence="1" id="KW-0539">Nucleus</keyword>